<dbReference type="Gene3D" id="3.20.20.370">
    <property type="entry name" value="Glycoside hydrolase/deacetylase"/>
    <property type="match status" value="1"/>
</dbReference>
<name>A0A7X1NBF2_9BURK</name>
<dbReference type="GO" id="GO:0016020">
    <property type="term" value="C:membrane"/>
    <property type="evidence" value="ECO:0007669"/>
    <property type="project" value="TreeGrafter"/>
</dbReference>
<evidence type="ECO:0000256" key="4">
    <source>
        <dbReference type="ARBA" id="ARBA00022723"/>
    </source>
</evidence>
<evidence type="ECO:0000256" key="1">
    <source>
        <dbReference type="ARBA" id="ARBA00004496"/>
    </source>
</evidence>
<proteinExistence type="predicted"/>
<comment type="caution">
    <text evidence="7">The sequence shown here is derived from an EMBL/GenBank/DDBJ whole genome shotgun (WGS) entry which is preliminary data.</text>
</comment>
<keyword evidence="5" id="KW-0378">Hydrolase</keyword>
<keyword evidence="3" id="KW-0963">Cytoplasm</keyword>
<dbReference type="Pfam" id="PF01522">
    <property type="entry name" value="Polysacc_deac_1"/>
    <property type="match status" value="1"/>
</dbReference>
<dbReference type="InterPro" id="IPR026402">
    <property type="entry name" value="Nodulat_NodB"/>
</dbReference>
<dbReference type="GO" id="GO:0046872">
    <property type="term" value="F:metal ion binding"/>
    <property type="evidence" value="ECO:0007669"/>
    <property type="project" value="UniProtKB-KW"/>
</dbReference>
<dbReference type="GO" id="GO:0005975">
    <property type="term" value="P:carbohydrate metabolic process"/>
    <property type="evidence" value="ECO:0007669"/>
    <property type="project" value="InterPro"/>
</dbReference>
<evidence type="ECO:0000313" key="7">
    <source>
        <dbReference type="EMBL" id="MPW18805.1"/>
    </source>
</evidence>
<sequence length="238" mass="26694">MADQMKDDIPQRDGASVKRFDYLSEVSCKFGRHHQPRKVYLTFDDGPDLIWTPKILDVLARHRVPATFCVLGAYAASHPQLIERIIVEGHEIANHTMTHRDLSKCEPEQTRLEILEANAIIKRTCPAAAVRYVRAPYGIWTKEVIAESAKAGLTALHWSIDPRDWSRPGVDAIVHAVLASVRPGSIVLLHDGSPPREWDPNADATSREQTVMALSRLIPALKERKFVISSLPQCRPTN</sequence>
<dbReference type="PROSITE" id="PS51677">
    <property type="entry name" value="NODB"/>
    <property type="match status" value="1"/>
</dbReference>
<dbReference type="PANTHER" id="PTHR10587">
    <property type="entry name" value="GLYCOSYL TRANSFERASE-RELATED"/>
    <property type="match status" value="1"/>
</dbReference>
<dbReference type="EMBL" id="WHNP01000015">
    <property type="protein sequence ID" value="MPW18805.1"/>
    <property type="molecule type" value="Genomic_DNA"/>
</dbReference>
<dbReference type="GO" id="GO:0016810">
    <property type="term" value="F:hydrolase activity, acting on carbon-nitrogen (but not peptide) bonds"/>
    <property type="evidence" value="ECO:0007669"/>
    <property type="project" value="InterPro"/>
</dbReference>
<dbReference type="InterPro" id="IPR002509">
    <property type="entry name" value="NODB_dom"/>
</dbReference>
<organism evidence="7 8">
    <name type="scientific">Paraburkholderia franconis</name>
    <dbReference type="NCBI Taxonomy" id="2654983"/>
    <lineage>
        <taxon>Bacteria</taxon>
        <taxon>Pseudomonadati</taxon>
        <taxon>Pseudomonadota</taxon>
        <taxon>Betaproteobacteria</taxon>
        <taxon>Burkholderiales</taxon>
        <taxon>Burkholderiaceae</taxon>
        <taxon>Paraburkholderia</taxon>
    </lineage>
</organism>
<keyword evidence="2" id="KW-0536">Nodulation</keyword>
<accession>A0A7X1NBF2</accession>
<dbReference type="PANTHER" id="PTHR10587:SF133">
    <property type="entry name" value="CHITIN DEACETYLASE 1-RELATED"/>
    <property type="match status" value="1"/>
</dbReference>
<evidence type="ECO:0000256" key="2">
    <source>
        <dbReference type="ARBA" id="ARBA00022458"/>
    </source>
</evidence>
<dbReference type="SUPFAM" id="SSF88713">
    <property type="entry name" value="Glycoside hydrolase/deacetylase"/>
    <property type="match status" value="1"/>
</dbReference>
<dbReference type="NCBIfam" id="TIGR04243">
    <property type="entry name" value="nodulat_NodB"/>
    <property type="match status" value="1"/>
</dbReference>
<evidence type="ECO:0000256" key="3">
    <source>
        <dbReference type="ARBA" id="ARBA00022490"/>
    </source>
</evidence>
<dbReference type="InterPro" id="IPR050248">
    <property type="entry name" value="Polysacc_deacetylase_ArnD"/>
</dbReference>
<keyword evidence="8" id="KW-1185">Reference proteome</keyword>
<feature type="domain" description="NodB homology" evidence="6">
    <location>
        <begin position="37"/>
        <end position="229"/>
    </location>
</feature>
<evidence type="ECO:0000256" key="5">
    <source>
        <dbReference type="ARBA" id="ARBA00022801"/>
    </source>
</evidence>
<dbReference type="RefSeq" id="WP_087740378.1">
    <property type="nucleotide sequence ID" value="NZ_WHNP01000015.1"/>
</dbReference>
<comment type="subcellular location">
    <subcellularLocation>
        <location evidence="1">Cytoplasm</location>
    </subcellularLocation>
</comment>
<evidence type="ECO:0000313" key="8">
    <source>
        <dbReference type="Proteomes" id="UP000484381"/>
    </source>
</evidence>
<gene>
    <name evidence="7" type="primary">nodB</name>
    <name evidence="7" type="ORF">GCT13_18350</name>
</gene>
<evidence type="ECO:0000259" key="6">
    <source>
        <dbReference type="PROSITE" id="PS51677"/>
    </source>
</evidence>
<dbReference type="Proteomes" id="UP000484381">
    <property type="component" value="Unassembled WGS sequence"/>
</dbReference>
<protein>
    <submittedName>
        <fullName evidence="7">Chitooligosaccharide deacetylase NodB</fullName>
    </submittedName>
</protein>
<keyword evidence="4" id="KW-0479">Metal-binding</keyword>
<reference evidence="7 8" key="1">
    <citation type="submission" date="2019-10" db="EMBL/GenBank/DDBJ databases">
        <title>Paraburkholderia sp. isolated from nodules of Mimosa pudica from Brazilian Atlantic Forest soils.</title>
        <authorList>
            <person name="Paulitsch F."/>
            <person name="Hungria M."/>
            <person name="Dall'Agnol R."/>
        </authorList>
    </citation>
    <scope>NUCLEOTIDE SEQUENCE [LARGE SCALE GENOMIC DNA]</scope>
    <source>
        <strain evidence="7 8">CNPSo 3157</strain>
    </source>
</reference>
<dbReference type="AlphaFoldDB" id="A0A7X1NBF2"/>
<dbReference type="GO" id="GO:0005737">
    <property type="term" value="C:cytoplasm"/>
    <property type="evidence" value="ECO:0007669"/>
    <property type="project" value="UniProtKB-SubCell"/>
</dbReference>
<dbReference type="InterPro" id="IPR011330">
    <property type="entry name" value="Glyco_hydro/deAcase_b/a-brl"/>
</dbReference>